<dbReference type="RefSeq" id="WP_377182360.1">
    <property type="nucleotide sequence ID" value="NZ_JBHUOG010000001.1"/>
</dbReference>
<name>A0ABW5VTW7_9MICO</name>
<sequence>MRNTTRRLAVVPARPVRHVEEFVLVVHRPFKSWAYYPPNDGQSGRSEACEIQPGTYPVRAVHIEGHTSAVVDLDTVLTRRTTLLWRIFPRIERPYTRVVEVFAWSPSEVIDGAPMFDDEHTDPVATWHRIA</sequence>
<keyword evidence="2" id="KW-1185">Reference proteome</keyword>
<dbReference type="Proteomes" id="UP001597479">
    <property type="component" value="Unassembled WGS sequence"/>
</dbReference>
<evidence type="ECO:0000313" key="2">
    <source>
        <dbReference type="Proteomes" id="UP001597479"/>
    </source>
</evidence>
<evidence type="ECO:0000313" key="1">
    <source>
        <dbReference type="EMBL" id="MFD2793825.1"/>
    </source>
</evidence>
<evidence type="ECO:0008006" key="3">
    <source>
        <dbReference type="Google" id="ProtNLM"/>
    </source>
</evidence>
<organism evidence="1 2">
    <name type="scientific">Promicromonospora vindobonensis</name>
    <dbReference type="NCBI Taxonomy" id="195748"/>
    <lineage>
        <taxon>Bacteria</taxon>
        <taxon>Bacillati</taxon>
        <taxon>Actinomycetota</taxon>
        <taxon>Actinomycetes</taxon>
        <taxon>Micrococcales</taxon>
        <taxon>Promicromonosporaceae</taxon>
        <taxon>Promicromonospora</taxon>
    </lineage>
</organism>
<gene>
    <name evidence="1" type="ORF">ACFS27_09750</name>
</gene>
<comment type="caution">
    <text evidence="1">The sequence shown here is derived from an EMBL/GenBank/DDBJ whole genome shotgun (WGS) entry which is preliminary data.</text>
</comment>
<proteinExistence type="predicted"/>
<accession>A0ABW5VTW7</accession>
<dbReference type="EMBL" id="JBHUOG010000001">
    <property type="protein sequence ID" value="MFD2793825.1"/>
    <property type="molecule type" value="Genomic_DNA"/>
</dbReference>
<protein>
    <recommendedName>
        <fullName evidence="3">DUF427 domain-containing protein</fullName>
    </recommendedName>
</protein>
<reference evidence="2" key="1">
    <citation type="journal article" date="2019" name="Int. J. Syst. Evol. Microbiol.">
        <title>The Global Catalogue of Microorganisms (GCM) 10K type strain sequencing project: providing services to taxonomists for standard genome sequencing and annotation.</title>
        <authorList>
            <consortium name="The Broad Institute Genomics Platform"/>
            <consortium name="The Broad Institute Genome Sequencing Center for Infectious Disease"/>
            <person name="Wu L."/>
            <person name="Ma J."/>
        </authorList>
    </citation>
    <scope>NUCLEOTIDE SEQUENCE [LARGE SCALE GENOMIC DNA]</scope>
    <source>
        <strain evidence="2">CCM 7044</strain>
    </source>
</reference>